<protein>
    <submittedName>
        <fullName evidence="1">Uncharacterized protein</fullName>
    </submittedName>
</protein>
<reference evidence="1" key="1">
    <citation type="journal article" date="2021" name="bioRxiv">
        <title>Whole Genome Assembly and Annotation of Northern Wild Rice, Zizania palustris L., Supports a Whole Genome Duplication in the Zizania Genus.</title>
        <authorList>
            <person name="Haas M."/>
            <person name="Kono T."/>
            <person name="Macchietto M."/>
            <person name="Millas R."/>
            <person name="McGilp L."/>
            <person name="Shao M."/>
            <person name="Duquette J."/>
            <person name="Hirsch C.N."/>
            <person name="Kimball J."/>
        </authorList>
    </citation>
    <scope>NUCLEOTIDE SEQUENCE</scope>
    <source>
        <tissue evidence="1">Fresh leaf tissue</tissue>
    </source>
</reference>
<dbReference type="EMBL" id="JAAALK010000288">
    <property type="protein sequence ID" value="KAG8055364.1"/>
    <property type="molecule type" value="Genomic_DNA"/>
</dbReference>
<proteinExistence type="predicted"/>
<dbReference type="Proteomes" id="UP000729402">
    <property type="component" value="Unassembled WGS sequence"/>
</dbReference>
<evidence type="ECO:0000313" key="1">
    <source>
        <dbReference type="EMBL" id="KAG8055364.1"/>
    </source>
</evidence>
<accession>A0A8J5RXG4</accession>
<reference evidence="1" key="2">
    <citation type="submission" date="2021-02" db="EMBL/GenBank/DDBJ databases">
        <authorList>
            <person name="Kimball J.A."/>
            <person name="Haas M.W."/>
            <person name="Macchietto M."/>
            <person name="Kono T."/>
            <person name="Duquette J."/>
            <person name="Shao M."/>
        </authorList>
    </citation>
    <scope>NUCLEOTIDE SEQUENCE</scope>
    <source>
        <tissue evidence="1">Fresh leaf tissue</tissue>
    </source>
</reference>
<dbReference type="AlphaFoldDB" id="A0A8J5RXG4"/>
<gene>
    <name evidence="1" type="ORF">GUJ93_ZPchr0001g29377</name>
</gene>
<keyword evidence="2" id="KW-1185">Reference proteome</keyword>
<name>A0A8J5RXG4_ZIZPA</name>
<organism evidence="1 2">
    <name type="scientific">Zizania palustris</name>
    <name type="common">Northern wild rice</name>
    <dbReference type="NCBI Taxonomy" id="103762"/>
    <lineage>
        <taxon>Eukaryota</taxon>
        <taxon>Viridiplantae</taxon>
        <taxon>Streptophyta</taxon>
        <taxon>Embryophyta</taxon>
        <taxon>Tracheophyta</taxon>
        <taxon>Spermatophyta</taxon>
        <taxon>Magnoliopsida</taxon>
        <taxon>Liliopsida</taxon>
        <taxon>Poales</taxon>
        <taxon>Poaceae</taxon>
        <taxon>BOP clade</taxon>
        <taxon>Oryzoideae</taxon>
        <taxon>Oryzeae</taxon>
        <taxon>Zizaniinae</taxon>
        <taxon>Zizania</taxon>
    </lineage>
</organism>
<sequence length="67" mass="7749">MTTTTCGLRVTGISGREASIHRKRRMHGAMEGARRASWLMLSCIQKIYRRFDTLRRMMTSIGTLNQF</sequence>
<comment type="caution">
    <text evidence="1">The sequence shown here is derived from an EMBL/GenBank/DDBJ whole genome shotgun (WGS) entry which is preliminary data.</text>
</comment>
<evidence type="ECO:0000313" key="2">
    <source>
        <dbReference type="Proteomes" id="UP000729402"/>
    </source>
</evidence>